<accession>A0A1W1HEQ5</accession>
<reference evidence="1 2" key="1">
    <citation type="submission" date="2017-03" db="EMBL/GenBank/DDBJ databases">
        <authorList>
            <person name="Afonso C.L."/>
            <person name="Miller P.J."/>
            <person name="Scott M.A."/>
            <person name="Spackman E."/>
            <person name="Goraichik I."/>
            <person name="Dimitrov K.M."/>
            <person name="Suarez D.L."/>
            <person name="Swayne D.E."/>
        </authorList>
    </citation>
    <scope>NUCLEOTIDE SEQUENCE [LARGE SCALE GENOMIC DNA]</scope>
    <source>
        <strain evidence="1">PRJEB14757</strain>
    </source>
</reference>
<name>A0A1W1HEQ5_9BACT</name>
<dbReference type="AlphaFoldDB" id="A0A1W1HEQ5"/>
<protein>
    <recommendedName>
        <fullName evidence="3">Lipocalin-like domain-containing protein</fullName>
    </recommendedName>
</protein>
<organism evidence="1 2">
    <name type="scientific">Desulfamplus magnetovallimortis</name>
    <dbReference type="NCBI Taxonomy" id="1246637"/>
    <lineage>
        <taxon>Bacteria</taxon>
        <taxon>Pseudomonadati</taxon>
        <taxon>Thermodesulfobacteriota</taxon>
        <taxon>Desulfobacteria</taxon>
        <taxon>Desulfobacterales</taxon>
        <taxon>Desulfobacteraceae</taxon>
        <taxon>Desulfamplus</taxon>
    </lineage>
</organism>
<dbReference type="STRING" id="1246637.MTBBW1_2550004"/>
<sequence>MDKFIGKWRITEMEMWDQDFVDAEVPGYISFSEDNQGEFHFGYVHGYMHCRYIQKKEKVEFSWDGNDEMDPASGKGSAAIEGDRLVGELSFYEGDDSGFEAIKQ</sequence>
<proteinExistence type="predicted"/>
<keyword evidence="2" id="KW-1185">Reference proteome</keyword>
<evidence type="ECO:0008006" key="3">
    <source>
        <dbReference type="Google" id="ProtNLM"/>
    </source>
</evidence>
<dbReference type="Proteomes" id="UP000191931">
    <property type="component" value="Unassembled WGS sequence"/>
</dbReference>
<dbReference type="RefSeq" id="WP_080809630.1">
    <property type="nucleotide sequence ID" value="NZ_LT828569.1"/>
</dbReference>
<gene>
    <name evidence="1" type="ORF">MTBBW1_2550004</name>
</gene>
<dbReference type="EMBL" id="FWEV01000174">
    <property type="protein sequence ID" value="SLM30950.1"/>
    <property type="molecule type" value="Genomic_DNA"/>
</dbReference>
<evidence type="ECO:0000313" key="1">
    <source>
        <dbReference type="EMBL" id="SLM30950.1"/>
    </source>
</evidence>
<evidence type="ECO:0000313" key="2">
    <source>
        <dbReference type="Proteomes" id="UP000191931"/>
    </source>
</evidence>
<dbReference type="OrthoDB" id="282152at2"/>